<reference evidence="1" key="1">
    <citation type="journal article" date="2019" name="Sci. Rep.">
        <title>Draft genome of Tanacetum cinerariifolium, the natural source of mosquito coil.</title>
        <authorList>
            <person name="Yamashiro T."/>
            <person name="Shiraishi A."/>
            <person name="Satake H."/>
            <person name="Nakayama K."/>
        </authorList>
    </citation>
    <scope>NUCLEOTIDE SEQUENCE</scope>
</reference>
<comment type="caution">
    <text evidence="1">The sequence shown here is derived from an EMBL/GenBank/DDBJ whole genome shotgun (WGS) entry which is preliminary data.</text>
</comment>
<feature type="non-terminal residue" evidence="1">
    <location>
        <position position="1"/>
    </location>
</feature>
<evidence type="ECO:0000313" key="1">
    <source>
        <dbReference type="EMBL" id="GFD57968.1"/>
    </source>
</evidence>
<protein>
    <submittedName>
        <fullName evidence="1">Uncharacterized protein</fullName>
    </submittedName>
</protein>
<name>A0A699XIX6_TANCI</name>
<feature type="non-terminal residue" evidence="1">
    <location>
        <position position="86"/>
    </location>
</feature>
<sequence length="86" mass="9346">QRAARHCSDRRAALPLQSRLATRRVCGRGHLLRDFRLPDHGHHPAWTPRRSLQPAEVLHIPSPTDSPGPCGAVLRAPVGGLVLLAA</sequence>
<dbReference type="AlphaFoldDB" id="A0A699XIX6"/>
<organism evidence="1">
    <name type="scientific">Tanacetum cinerariifolium</name>
    <name type="common">Dalmatian daisy</name>
    <name type="synonym">Chrysanthemum cinerariifolium</name>
    <dbReference type="NCBI Taxonomy" id="118510"/>
    <lineage>
        <taxon>Eukaryota</taxon>
        <taxon>Viridiplantae</taxon>
        <taxon>Streptophyta</taxon>
        <taxon>Embryophyta</taxon>
        <taxon>Tracheophyta</taxon>
        <taxon>Spermatophyta</taxon>
        <taxon>Magnoliopsida</taxon>
        <taxon>eudicotyledons</taxon>
        <taxon>Gunneridae</taxon>
        <taxon>Pentapetalae</taxon>
        <taxon>asterids</taxon>
        <taxon>campanulids</taxon>
        <taxon>Asterales</taxon>
        <taxon>Asteraceae</taxon>
        <taxon>Asteroideae</taxon>
        <taxon>Anthemideae</taxon>
        <taxon>Anthemidinae</taxon>
        <taxon>Tanacetum</taxon>
    </lineage>
</organism>
<gene>
    <name evidence="1" type="ORF">Tci_929937</name>
</gene>
<accession>A0A699XIX6</accession>
<dbReference type="EMBL" id="BKCJ011847054">
    <property type="protein sequence ID" value="GFD57968.1"/>
    <property type="molecule type" value="Genomic_DNA"/>
</dbReference>
<proteinExistence type="predicted"/>